<keyword evidence="2" id="KW-1185">Reference proteome</keyword>
<gene>
    <name evidence="1" type="ORF">SMRZ_LOCUS24923</name>
</gene>
<dbReference type="AlphaFoldDB" id="A0A183N9E8"/>
<name>A0A183N9E8_9TREM</name>
<evidence type="ECO:0000313" key="2">
    <source>
        <dbReference type="Proteomes" id="UP000277204"/>
    </source>
</evidence>
<accession>A0A183N9E8</accession>
<sequence>MNDTCVKFLKVVKAPPSEFNRCITPSMSTGDIAEHYETLKRSVYKRGDLIDRESLDQLLNNIELQHGSAIDMLQRMREIIGLFKQRFLFKLPQQVQAVLVSFQNIASDKLAAFAEALTLKEKPQTTQNDITELCRTLTATVAGEHSHLLYIKDVALPGRYWCTS</sequence>
<organism evidence="1 2">
    <name type="scientific">Schistosoma margrebowiei</name>
    <dbReference type="NCBI Taxonomy" id="48269"/>
    <lineage>
        <taxon>Eukaryota</taxon>
        <taxon>Metazoa</taxon>
        <taxon>Spiralia</taxon>
        <taxon>Lophotrochozoa</taxon>
        <taxon>Platyhelminthes</taxon>
        <taxon>Trematoda</taxon>
        <taxon>Digenea</taxon>
        <taxon>Strigeidida</taxon>
        <taxon>Schistosomatoidea</taxon>
        <taxon>Schistosomatidae</taxon>
        <taxon>Schistosoma</taxon>
    </lineage>
</organism>
<protein>
    <submittedName>
        <fullName evidence="1">Uncharacterized protein</fullName>
    </submittedName>
</protein>
<evidence type="ECO:0000313" key="1">
    <source>
        <dbReference type="EMBL" id="VDP53240.1"/>
    </source>
</evidence>
<dbReference type="EMBL" id="UZAI01020797">
    <property type="protein sequence ID" value="VDP53240.1"/>
    <property type="molecule type" value="Genomic_DNA"/>
</dbReference>
<dbReference type="Proteomes" id="UP000277204">
    <property type="component" value="Unassembled WGS sequence"/>
</dbReference>
<dbReference type="STRING" id="48269.A0A183N9E8"/>
<reference evidence="1 2" key="1">
    <citation type="submission" date="2018-11" db="EMBL/GenBank/DDBJ databases">
        <authorList>
            <consortium name="Pathogen Informatics"/>
        </authorList>
    </citation>
    <scope>NUCLEOTIDE SEQUENCE [LARGE SCALE GENOMIC DNA]</scope>
    <source>
        <strain evidence="1 2">Zambia</strain>
    </source>
</reference>
<proteinExistence type="predicted"/>